<sequence>MLPFIEIGLAIPYGIIIVGLTPFEAAALALTGHVIAILIVTPLIYKHGKSLEQKHSLVKKLINHARKVRLDRFFGIRELGIIAFIALPLPIGGIWYALPAAFIFNVPKKKTIFCAIVGSILGSIQFTLLWTGVFGLIKLWFFNTIEAPF</sequence>
<keyword evidence="1" id="KW-0472">Membrane</keyword>
<accession>A0A1G2PV14</accession>
<dbReference type="InterPro" id="IPR009577">
    <property type="entry name" value="Sm_multidrug_ex"/>
</dbReference>
<dbReference type="Proteomes" id="UP000176951">
    <property type="component" value="Unassembled WGS sequence"/>
</dbReference>
<dbReference type="EMBL" id="MHSW01000012">
    <property type="protein sequence ID" value="OHA52133.1"/>
    <property type="molecule type" value="Genomic_DNA"/>
</dbReference>
<evidence type="ECO:0000313" key="2">
    <source>
        <dbReference type="EMBL" id="OHA52133.1"/>
    </source>
</evidence>
<evidence type="ECO:0008006" key="4">
    <source>
        <dbReference type="Google" id="ProtNLM"/>
    </source>
</evidence>
<feature type="transmembrane region" description="Helical" evidence="1">
    <location>
        <begin position="79"/>
        <end position="98"/>
    </location>
</feature>
<dbReference type="AlphaFoldDB" id="A0A1G2PV14"/>
<feature type="transmembrane region" description="Helical" evidence="1">
    <location>
        <begin position="110"/>
        <end position="137"/>
    </location>
</feature>
<dbReference type="Pfam" id="PF06695">
    <property type="entry name" value="Sm_multidrug_ex"/>
    <property type="match status" value="1"/>
</dbReference>
<keyword evidence="1" id="KW-0812">Transmembrane</keyword>
<protein>
    <recommendedName>
        <fullName evidence="4">Ligand-binding protein SH3</fullName>
    </recommendedName>
</protein>
<reference evidence="2 3" key="1">
    <citation type="journal article" date="2016" name="Nat. Commun.">
        <title>Thousands of microbial genomes shed light on interconnected biogeochemical processes in an aquifer system.</title>
        <authorList>
            <person name="Anantharaman K."/>
            <person name="Brown C.T."/>
            <person name="Hug L.A."/>
            <person name="Sharon I."/>
            <person name="Castelle C.J."/>
            <person name="Probst A.J."/>
            <person name="Thomas B.C."/>
            <person name="Singh A."/>
            <person name="Wilkins M.J."/>
            <person name="Karaoz U."/>
            <person name="Brodie E.L."/>
            <person name="Williams K.H."/>
            <person name="Hubbard S.S."/>
            <person name="Banfield J.F."/>
        </authorList>
    </citation>
    <scope>NUCLEOTIDE SEQUENCE [LARGE SCALE GENOMIC DNA]</scope>
</reference>
<gene>
    <name evidence="2" type="ORF">A3A97_04450</name>
</gene>
<evidence type="ECO:0000313" key="3">
    <source>
        <dbReference type="Proteomes" id="UP000176951"/>
    </source>
</evidence>
<proteinExistence type="predicted"/>
<comment type="caution">
    <text evidence="2">The sequence shown here is derived from an EMBL/GenBank/DDBJ whole genome shotgun (WGS) entry which is preliminary data.</text>
</comment>
<feature type="transmembrane region" description="Helical" evidence="1">
    <location>
        <begin position="25"/>
        <end position="45"/>
    </location>
</feature>
<organism evidence="2 3">
    <name type="scientific">Candidatus Terrybacteria bacterium RIFCSPLOWO2_01_FULL_40_23</name>
    <dbReference type="NCBI Taxonomy" id="1802366"/>
    <lineage>
        <taxon>Bacteria</taxon>
        <taxon>Candidatus Terryibacteriota</taxon>
    </lineage>
</organism>
<keyword evidence="1" id="KW-1133">Transmembrane helix</keyword>
<evidence type="ECO:0000256" key="1">
    <source>
        <dbReference type="SAM" id="Phobius"/>
    </source>
</evidence>
<name>A0A1G2PV14_9BACT</name>